<accession>N6T228</accession>
<dbReference type="Gene3D" id="1.10.287.810">
    <property type="entry name" value="Mitochondrial import inner membrane translocase subunit tim13 like domains"/>
    <property type="match status" value="1"/>
</dbReference>
<keyword evidence="2" id="KW-0479">Metal-binding</keyword>
<sequence length="94" mass="10964">MDPGAVRNFKDFLQLYNEMTEMCFQRCVVNIHVRKLDAEETTCVDGCVQKFITYNNKLMQNFVRAQSVLLNKRIAEAEQQQISTELQSKELDTL</sequence>
<dbReference type="PANTHER" id="PTHR13172">
    <property type="entry name" value="MITOCHONDRIAL IMPORT INNER MEMBRANE TRANSLOCASE SUBUNIT TIM9B"/>
    <property type="match status" value="1"/>
</dbReference>
<evidence type="ECO:0000256" key="7">
    <source>
        <dbReference type="ARBA" id="ARBA00023157"/>
    </source>
</evidence>
<evidence type="ECO:0000256" key="5">
    <source>
        <dbReference type="ARBA" id="ARBA00023010"/>
    </source>
</evidence>
<keyword evidence="5 8" id="KW-0811">Translocation</keyword>
<dbReference type="GO" id="GO:0046872">
    <property type="term" value="F:metal ion binding"/>
    <property type="evidence" value="ECO:0007669"/>
    <property type="project" value="UniProtKB-KW"/>
</dbReference>
<dbReference type="Proteomes" id="UP000030742">
    <property type="component" value="Unassembled WGS sequence"/>
</dbReference>
<reference evidence="13 14" key="1">
    <citation type="journal article" date="2013" name="Genome Biol.">
        <title>Draft genome of the mountain pine beetle, Dendroctonus ponderosae Hopkins, a major forest pest.</title>
        <authorList>
            <person name="Keeling C.I."/>
            <person name="Yuen M.M."/>
            <person name="Liao N.Y."/>
            <person name="Docking T.R."/>
            <person name="Chan S.K."/>
            <person name="Taylor G.A."/>
            <person name="Palmquist D.L."/>
            <person name="Jackman S.D."/>
            <person name="Nguyen A."/>
            <person name="Li M."/>
            <person name="Henderson H."/>
            <person name="Janes J.K."/>
            <person name="Zhao Y."/>
            <person name="Pandoh P."/>
            <person name="Moore R."/>
            <person name="Sperling F.A."/>
            <person name="Huber D.P."/>
            <person name="Birol I."/>
            <person name="Jones S.J."/>
            <person name="Bohlmann J."/>
        </authorList>
    </citation>
    <scope>NUCLEOTIDE SEQUENCE</scope>
</reference>
<dbReference type="GO" id="GO:0005743">
    <property type="term" value="C:mitochondrial inner membrane"/>
    <property type="evidence" value="ECO:0007669"/>
    <property type="project" value="UniProtKB-SubCell"/>
</dbReference>
<comment type="function">
    <text evidence="8">Mitochondrial intermembrane chaperone that participates in the import and insertion of some multi-pass transmembrane proteins into the mitochondrial inner membrane. Also required for the transfer of beta-barrel precursors from the TOM complex to the sorting and assembly machinery (SAM complex) of the outer membrane. Acts as a chaperone-like protein that protects the hydrophobic precursors from aggregation and guide them through the mitochondrial intermembrane space.</text>
</comment>
<dbReference type="Proteomes" id="UP000019118">
    <property type="component" value="Unassembled WGS sequence"/>
</dbReference>
<keyword evidence="4 8" id="KW-0653">Protein transport</keyword>
<name>N6T228_DENPD</name>
<evidence type="ECO:0000256" key="3">
    <source>
        <dbReference type="ARBA" id="ARBA00022833"/>
    </source>
</evidence>
<evidence type="ECO:0000313" key="13">
    <source>
        <dbReference type="Proteomes" id="UP000019118"/>
    </source>
</evidence>
<dbReference type="HOGENOM" id="CLU_141397_2_1_1"/>
<dbReference type="InterPro" id="IPR035427">
    <property type="entry name" value="Tim10-like_dom_sf"/>
</dbReference>
<keyword evidence="8" id="KW-0472">Membrane</keyword>
<dbReference type="OMA" id="FNRCVDN"/>
<reference evidence="12" key="2">
    <citation type="submission" date="2024-08" db="UniProtKB">
        <authorList>
            <consortium name="EnsemblMetazoa"/>
        </authorList>
    </citation>
    <scope>IDENTIFICATION</scope>
</reference>
<dbReference type="GO" id="GO:0015031">
    <property type="term" value="P:protein transport"/>
    <property type="evidence" value="ECO:0007669"/>
    <property type="project" value="UniProtKB-KW"/>
</dbReference>
<comment type="subunit">
    <text evidence="8">Heterohexamer.</text>
</comment>
<evidence type="ECO:0000256" key="1">
    <source>
        <dbReference type="ARBA" id="ARBA00022448"/>
    </source>
</evidence>
<dbReference type="Pfam" id="PF02953">
    <property type="entry name" value="zf-Tim10_DDP"/>
    <property type="match status" value="1"/>
</dbReference>
<evidence type="ECO:0000313" key="11">
    <source>
        <dbReference type="EMBL" id="ERL94293.1"/>
    </source>
</evidence>
<evidence type="ECO:0000259" key="9">
    <source>
        <dbReference type="Pfam" id="PF02953"/>
    </source>
</evidence>
<dbReference type="InterPro" id="IPR050673">
    <property type="entry name" value="Mito_inner_translocase_sub"/>
</dbReference>
<evidence type="ECO:0000256" key="6">
    <source>
        <dbReference type="ARBA" id="ARBA00023128"/>
    </source>
</evidence>
<dbReference type="InterPro" id="IPR004217">
    <property type="entry name" value="Tim10-like"/>
</dbReference>
<protein>
    <recommendedName>
        <fullName evidence="8">Mitochondrial import inner membrane translocase subunit</fullName>
    </recommendedName>
</protein>
<dbReference type="AlphaFoldDB" id="N6T228"/>
<dbReference type="OrthoDB" id="1551503at2759"/>
<gene>
    <name evidence="12" type="primary">109540935</name>
    <name evidence="11" type="ORF">D910_11574</name>
    <name evidence="10" type="ORF">YQE_09132</name>
</gene>
<feature type="non-terminal residue" evidence="10">
    <location>
        <position position="1"/>
    </location>
</feature>
<keyword evidence="7 8" id="KW-1015">Disulfide bond</keyword>
<dbReference type="EMBL" id="KB632384">
    <property type="protein sequence ID" value="ERL94293.1"/>
    <property type="molecule type" value="Genomic_DNA"/>
</dbReference>
<keyword evidence="8" id="KW-0143">Chaperone</keyword>
<feature type="domain" description="Tim10-like" evidence="9">
    <location>
        <begin position="8"/>
        <end position="62"/>
    </location>
</feature>
<dbReference type="SUPFAM" id="SSF144122">
    <property type="entry name" value="Tim10-like"/>
    <property type="match status" value="1"/>
</dbReference>
<dbReference type="EMBL" id="KB741077">
    <property type="protein sequence ID" value="ENN74159.1"/>
    <property type="molecule type" value="Genomic_DNA"/>
</dbReference>
<dbReference type="KEGG" id="dpa:109540935"/>
<keyword evidence="3" id="KW-0862">Zinc</keyword>
<evidence type="ECO:0000313" key="12">
    <source>
        <dbReference type="EnsemblMetazoa" id="XP_019765046.1"/>
    </source>
</evidence>
<evidence type="ECO:0000256" key="2">
    <source>
        <dbReference type="ARBA" id="ARBA00022723"/>
    </source>
</evidence>
<keyword evidence="1 8" id="KW-0813">Transport</keyword>
<keyword evidence="13" id="KW-1185">Reference proteome</keyword>
<dbReference type="STRING" id="77166.N6T228"/>
<evidence type="ECO:0000256" key="8">
    <source>
        <dbReference type="RuleBase" id="RU367043"/>
    </source>
</evidence>
<dbReference type="EnsemblMetazoa" id="XM_019909487.1">
    <property type="protein sequence ID" value="XP_019765046.1"/>
    <property type="gene ID" value="LOC109540935"/>
</dbReference>
<evidence type="ECO:0000313" key="14">
    <source>
        <dbReference type="Proteomes" id="UP000030742"/>
    </source>
</evidence>
<organism evidence="10">
    <name type="scientific">Dendroctonus ponderosae</name>
    <name type="common">Mountain pine beetle</name>
    <dbReference type="NCBI Taxonomy" id="77166"/>
    <lineage>
        <taxon>Eukaryota</taxon>
        <taxon>Metazoa</taxon>
        <taxon>Ecdysozoa</taxon>
        <taxon>Arthropoda</taxon>
        <taxon>Hexapoda</taxon>
        <taxon>Insecta</taxon>
        <taxon>Pterygota</taxon>
        <taxon>Neoptera</taxon>
        <taxon>Endopterygota</taxon>
        <taxon>Coleoptera</taxon>
        <taxon>Polyphaga</taxon>
        <taxon>Cucujiformia</taxon>
        <taxon>Curculionidae</taxon>
        <taxon>Scolytinae</taxon>
        <taxon>Dendroctonus</taxon>
    </lineage>
</organism>
<comment type="similarity">
    <text evidence="8">Belongs to the small Tim family.</text>
</comment>
<comment type="subcellular location">
    <subcellularLocation>
        <location evidence="8">Mitochondrion inner membrane</location>
        <topology evidence="8">Peripheral membrane protein</topology>
        <orientation evidence="8">Intermembrane side</orientation>
    </subcellularLocation>
</comment>
<comment type="domain">
    <text evidence="8">The twin CX3C motif contains 4 conserved Cys residues that form 2 disulfide bonds in the mitochondrial intermembrane space.</text>
</comment>
<keyword evidence="8" id="KW-0999">Mitochondrion inner membrane</keyword>
<evidence type="ECO:0000313" key="10">
    <source>
        <dbReference type="EMBL" id="ENN74159.1"/>
    </source>
</evidence>
<keyword evidence="6 8" id="KW-0496">Mitochondrion</keyword>
<proteinExistence type="inferred from homology"/>
<evidence type="ECO:0000256" key="4">
    <source>
        <dbReference type="ARBA" id="ARBA00022927"/>
    </source>
</evidence>